<evidence type="ECO:0000256" key="1">
    <source>
        <dbReference type="ARBA" id="ARBA00000971"/>
    </source>
</evidence>
<organism evidence="12 13">
    <name type="scientific">Thermosulfurimonas dismutans</name>
    <dbReference type="NCBI Taxonomy" id="999894"/>
    <lineage>
        <taxon>Bacteria</taxon>
        <taxon>Pseudomonadati</taxon>
        <taxon>Thermodesulfobacteriota</taxon>
        <taxon>Thermodesulfobacteria</taxon>
        <taxon>Thermodesulfobacteriales</taxon>
        <taxon>Thermodesulfobacteriaceae</taxon>
        <taxon>Thermosulfurimonas</taxon>
    </lineage>
</organism>
<dbReference type="GO" id="GO:0042026">
    <property type="term" value="P:protein refolding"/>
    <property type="evidence" value="ECO:0007669"/>
    <property type="project" value="UniProtKB-ARBA"/>
</dbReference>
<keyword evidence="6" id="KW-0143">Chaperone</keyword>
<dbReference type="STRING" id="999894.TDIS_0192"/>
<dbReference type="GO" id="GO:0003755">
    <property type="term" value="F:peptidyl-prolyl cis-trans isomerase activity"/>
    <property type="evidence" value="ECO:0007669"/>
    <property type="project" value="UniProtKB-UniRule"/>
</dbReference>
<name>A0A179D6F3_9BACT</name>
<keyword evidence="7 9" id="KW-0413">Isomerase</keyword>
<dbReference type="Proteomes" id="UP000078390">
    <property type="component" value="Unassembled WGS sequence"/>
</dbReference>
<comment type="caution">
    <text evidence="12">The sequence shown here is derived from an EMBL/GenBank/DDBJ whole genome shotgun (WGS) entry which is preliminary data.</text>
</comment>
<accession>A0A179D6F3</accession>
<evidence type="ECO:0000256" key="6">
    <source>
        <dbReference type="ARBA" id="ARBA00023186"/>
    </source>
</evidence>
<proteinExistence type="inferred from homology"/>
<comment type="subcellular location">
    <subcellularLocation>
        <location evidence="2">Cytoplasm</location>
    </subcellularLocation>
</comment>
<keyword evidence="13" id="KW-1185">Reference proteome</keyword>
<evidence type="ECO:0000256" key="3">
    <source>
        <dbReference type="ARBA" id="ARBA00006577"/>
    </source>
</evidence>
<evidence type="ECO:0000256" key="2">
    <source>
        <dbReference type="ARBA" id="ARBA00004496"/>
    </source>
</evidence>
<keyword evidence="4" id="KW-0963">Cytoplasm</keyword>
<evidence type="ECO:0000256" key="9">
    <source>
        <dbReference type="PROSITE-ProRule" id="PRU00277"/>
    </source>
</evidence>
<dbReference type="GO" id="GO:0005737">
    <property type="term" value="C:cytoplasm"/>
    <property type="evidence" value="ECO:0007669"/>
    <property type="project" value="UniProtKB-SubCell"/>
</dbReference>
<evidence type="ECO:0000256" key="10">
    <source>
        <dbReference type="RuleBase" id="RU003915"/>
    </source>
</evidence>
<dbReference type="PROSITE" id="PS50059">
    <property type="entry name" value="FKBP_PPIASE"/>
    <property type="match status" value="1"/>
</dbReference>
<dbReference type="SUPFAM" id="SSF54534">
    <property type="entry name" value="FKBP-like"/>
    <property type="match status" value="1"/>
</dbReference>
<evidence type="ECO:0000256" key="4">
    <source>
        <dbReference type="ARBA" id="ARBA00022490"/>
    </source>
</evidence>
<keyword evidence="5 9" id="KW-0697">Rotamase</keyword>
<comment type="similarity">
    <text evidence="3 10">Belongs to the FKBP-type PPIase family.</text>
</comment>
<dbReference type="OrthoDB" id="9808891at2"/>
<feature type="domain" description="PPIase FKBP-type" evidence="11">
    <location>
        <begin position="9"/>
        <end position="83"/>
    </location>
</feature>
<dbReference type="InterPro" id="IPR001179">
    <property type="entry name" value="PPIase_FKBP_dom"/>
</dbReference>
<evidence type="ECO:0000259" key="11">
    <source>
        <dbReference type="PROSITE" id="PS50059"/>
    </source>
</evidence>
<comment type="function">
    <text evidence="8">Also involved in hydrogenase metallocenter assembly, probably by participating in the nickel insertion step. This function in hydrogenase biosynthesis requires chaperone activity and the presence of the metal-binding domain, but not PPIase activity.</text>
</comment>
<dbReference type="Gene3D" id="3.10.50.40">
    <property type="match status" value="1"/>
</dbReference>
<dbReference type="InterPro" id="IPR046357">
    <property type="entry name" value="PPIase_dom_sf"/>
</dbReference>
<dbReference type="EC" id="5.2.1.8" evidence="10"/>
<dbReference type="RefSeq" id="WP_068668362.1">
    <property type="nucleotide sequence ID" value="NZ_LWLG01000001.1"/>
</dbReference>
<protein>
    <recommendedName>
        <fullName evidence="10">Peptidyl-prolyl cis-trans isomerase</fullName>
        <ecNumber evidence="10">5.2.1.8</ecNumber>
    </recommendedName>
</protein>
<reference evidence="12 13" key="1">
    <citation type="submission" date="2016-04" db="EMBL/GenBank/DDBJ databases">
        <title>Genome analysis of Thermosulfurimonas dismutans, the first thermophilic sulfur-disproportionating bacterium of the phylum Thermodesulfobacteria.</title>
        <authorList>
            <person name="Mardanov A.V."/>
            <person name="Beletsky A.V."/>
            <person name="Kadnikov V.V."/>
            <person name="Slobodkin A.I."/>
            <person name="Ravin N.V."/>
        </authorList>
    </citation>
    <scope>NUCLEOTIDE SEQUENCE [LARGE SCALE GENOMIC DNA]</scope>
    <source>
        <strain evidence="12 13">S95</strain>
    </source>
</reference>
<evidence type="ECO:0000313" key="12">
    <source>
        <dbReference type="EMBL" id="OAQ21674.1"/>
    </source>
</evidence>
<evidence type="ECO:0000313" key="13">
    <source>
        <dbReference type="Proteomes" id="UP000078390"/>
    </source>
</evidence>
<comment type="catalytic activity">
    <reaction evidence="1 9 10">
        <text>[protein]-peptidylproline (omega=180) = [protein]-peptidylproline (omega=0)</text>
        <dbReference type="Rhea" id="RHEA:16237"/>
        <dbReference type="Rhea" id="RHEA-COMP:10747"/>
        <dbReference type="Rhea" id="RHEA-COMP:10748"/>
        <dbReference type="ChEBI" id="CHEBI:83833"/>
        <dbReference type="ChEBI" id="CHEBI:83834"/>
        <dbReference type="EC" id="5.2.1.8"/>
    </reaction>
</comment>
<evidence type="ECO:0000256" key="8">
    <source>
        <dbReference type="ARBA" id="ARBA00037071"/>
    </source>
</evidence>
<evidence type="ECO:0000256" key="7">
    <source>
        <dbReference type="ARBA" id="ARBA00023235"/>
    </source>
</evidence>
<dbReference type="AlphaFoldDB" id="A0A179D6F3"/>
<gene>
    <name evidence="12" type="ORF">TDIS_0192</name>
</gene>
<dbReference type="PANTHER" id="PTHR47861">
    <property type="entry name" value="FKBP-TYPE PEPTIDYL-PROLYL CIS-TRANS ISOMERASE SLYD"/>
    <property type="match status" value="1"/>
</dbReference>
<dbReference type="EMBL" id="LWLG01000001">
    <property type="protein sequence ID" value="OAQ21674.1"/>
    <property type="molecule type" value="Genomic_DNA"/>
</dbReference>
<dbReference type="PANTHER" id="PTHR47861:SF3">
    <property type="entry name" value="FKBP-TYPE PEPTIDYL-PROLYL CIS-TRANS ISOMERASE SLYD"/>
    <property type="match status" value="1"/>
</dbReference>
<dbReference type="Pfam" id="PF00254">
    <property type="entry name" value="FKBP_C"/>
    <property type="match status" value="1"/>
</dbReference>
<sequence length="162" mass="18100">MEGLTVGQDKVVTLTYSLDIEGEEAPDWFKRPLQATFIFGREPVLPLIEQAISGAKENDEITVRVPPEQAYGPYQAHLVKEIPLERLKHPDKVKPGSYYEEVGPYGQKTFFKVLEVSDKKVKADFNHPAAGKNVLLKIRIEAVREATPQEILAAEIRRCGGG</sequence>
<evidence type="ECO:0000256" key="5">
    <source>
        <dbReference type="ARBA" id="ARBA00023110"/>
    </source>
</evidence>